<dbReference type="EMBL" id="ABEU02000007">
    <property type="protein sequence ID" value="PNR51592.1"/>
    <property type="molecule type" value="Genomic_DNA"/>
</dbReference>
<protein>
    <recommendedName>
        <fullName evidence="1">AD domain-containing protein</fullName>
    </recommendedName>
</protein>
<dbReference type="Proteomes" id="UP000006727">
    <property type="component" value="Chromosome 7"/>
</dbReference>
<evidence type="ECO:0000259" key="1">
    <source>
        <dbReference type="PROSITE" id="PS52001"/>
    </source>
</evidence>
<dbReference type="SMART" id="SM00995">
    <property type="entry name" value="AD"/>
    <property type="match status" value="1"/>
</dbReference>
<dbReference type="PANTHER" id="PTHR13542">
    <property type="entry name" value="LSM12 HOMOLOG"/>
    <property type="match status" value="1"/>
</dbReference>
<dbReference type="InterPro" id="IPR039683">
    <property type="entry name" value="Lsm12-like"/>
</dbReference>
<dbReference type="Pfam" id="PF09793">
    <property type="entry name" value="AD"/>
    <property type="match status" value="1"/>
</dbReference>
<dbReference type="EnsemblPlants" id="Pp3c7_23840V3.1">
    <property type="protein sequence ID" value="Pp3c7_23840V3.1"/>
    <property type="gene ID" value="Pp3c7_23840"/>
</dbReference>
<dbReference type="Gramene" id="Pp3c7_23840V3.2">
    <property type="protein sequence ID" value="Pp3c7_23840V3.2"/>
    <property type="gene ID" value="Pp3c7_23840"/>
</dbReference>
<dbReference type="Gramene" id="Pp3c7_23840V3.1">
    <property type="protein sequence ID" value="Pp3c7_23840V3.1"/>
    <property type="gene ID" value="Pp3c7_23840"/>
</dbReference>
<dbReference type="STRING" id="3218.A0A2K1KCU0"/>
<name>A0A2K1KCU0_PHYPA</name>
<gene>
    <name evidence="2" type="ORF">PHYPA_010779</name>
</gene>
<dbReference type="AlphaFoldDB" id="A0A2K1KCU0"/>
<keyword evidence="4" id="KW-1185">Reference proteome</keyword>
<reference evidence="2 4" key="2">
    <citation type="journal article" date="2018" name="Plant J.">
        <title>The Physcomitrella patens chromosome-scale assembly reveals moss genome structure and evolution.</title>
        <authorList>
            <person name="Lang D."/>
            <person name="Ullrich K.K."/>
            <person name="Murat F."/>
            <person name="Fuchs J."/>
            <person name="Jenkins J."/>
            <person name="Haas F.B."/>
            <person name="Piednoel M."/>
            <person name="Gundlach H."/>
            <person name="Van Bel M."/>
            <person name="Meyberg R."/>
            <person name="Vives C."/>
            <person name="Morata J."/>
            <person name="Symeonidi A."/>
            <person name="Hiss M."/>
            <person name="Muchero W."/>
            <person name="Kamisugi Y."/>
            <person name="Saleh O."/>
            <person name="Blanc G."/>
            <person name="Decker E.L."/>
            <person name="van Gessel N."/>
            <person name="Grimwood J."/>
            <person name="Hayes R.D."/>
            <person name="Graham S.W."/>
            <person name="Gunter L.E."/>
            <person name="McDaniel S.F."/>
            <person name="Hoernstein S.N.W."/>
            <person name="Larsson A."/>
            <person name="Li F.W."/>
            <person name="Perroud P.F."/>
            <person name="Phillips J."/>
            <person name="Ranjan P."/>
            <person name="Rokshar D.S."/>
            <person name="Rothfels C.J."/>
            <person name="Schneider L."/>
            <person name="Shu S."/>
            <person name="Stevenson D.W."/>
            <person name="Thummler F."/>
            <person name="Tillich M."/>
            <person name="Villarreal Aguilar J.C."/>
            <person name="Widiez T."/>
            <person name="Wong G.K."/>
            <person name="Wymore A."/>
            <person name="Zhang Y."/>
            <person name="Zimmer A.D."/>
            <person name="Quatrano R.S."/>
            <person name="Mayer K.F.X."/>
            <person name="Goodstein D."/>
            <person name="Casacuberta J.M."/>
            <person name="Vandepoele K."/>
            <person name="Reski R."/>
            <person name="Cuming A.C."/>
            <person name="Tuskan G.A."/>
            <person name="Maumus F."/>
            <person name="Salse J."/>
            <person name="Schmutz J."/>
            <person name="Rensing S.A."/>
        </authorList>
    </citation>
    <scope>NUCLEOTIDE SEQUENCE [LARGE SCALE GENOMIC DNA]</scope>
    <source>
        <strain evidence="3 4">cv. Gransden 2004</strain>
    </source>
</reference>
<dbReference type="EnsemblPlants" id="Pp3c7_23840V3.2">
    <property type="protein sequence ID" value="Pp3c7_23840V3.2"/>
    <property type="gene ID" value="Pp3c7_23840"/>
</dbReference>
<dbReference type="InParanoid" id="A0A2K1KCU0"/>
<feature type="domain" description="AD" evidence="1">
    <location>
        <begin position="46"/>
        <end position="139"/>
    </location>
</feature>
<proteinExistence type="predicted"/>
<evidence type="ECO:0000313" key="3">
    <source>
        <dbReference type="EnsemblPlants" id="Pp3c7_23840V3.1"/>
    </source>
</evidence>
<reference evidence="3" key="3">
    <citation type="submission" date="2020-12" db="UniProtKB">
        <authorList>
            <consortium name="EnsemblPlants"/>
        </authorList>
    </citation>
    <scope>IDENTIFICATION</scope>
</reference>
<evidence type="ECO:0000313" key="4">
    <source>
        <dbReference type="Proteomes" id="UP000006727"/>
    </source>
</evidence>
<dbReference type="InterPro" id="IPR047574">
    <property type="entry name" value="AD"/>
</dbReference>
<dbReference type="FunCoup" id="A0A2K1KCU0">
    <property type="interactions" value="3204"/>
</dbReference>
<evidence type="ECO:0000313" key="2">
    <source>
        <dbReference type="EMBL" id="PNR51592.1"/>
    </source>
</evidence>
<dbReference type="PaxDb" id="3218-PP1S2_12V6.1"/>
<dbReference type="PROSITE" id="PS52001">
    <property type="entry name" value="AD"/>
    <property type="match status" value="1"/>
</dbReference>
<accession>A0A2K1KCU0</accession>
<dbReference type="OMA" id="CTWDRTT"/>
<organism evidence="2">
    <name type="scientific">Physcomitrium patens</name>
    <name type="common">Spreading-leaved earth moss</name>
    <name type="synonym">Physcomitrella patens</name>
    <dbReference type="NCBI Taxonomy" id="3218"/>
    <lineage>
        <taxon>Eukaryota</taxon>
        <taxon>Viridiplantae</taxon>
        <taxon>Streptophyta</taxon>
        <taxon>Embryophyta</taxon>
        <taxon>Bryophyta</taxon>
        <taxon>Bryophytina</taxon>
        <taxon>Bryopsida</taxon>
        <taxon>Funariidae</taxon>
        <taxon>Funariales</taxon>
        <taxon>Funariaceae</taxon>
        <taxon>Physcomitrium</taxon>
    </lineage>
</organism>
<sequence>MLSLTATEQEGGSAEGRRNLRFLKTSFVKDVKLIGHVQDALDLKFAEPDIKSLRDREEAAIKQAEAEAERIGVGVTVEAQFIFDALSKTLPCTWDRTTIVVMNDVCVNHPYLPENVIGGASAANERVRKVLEEVRKRLQSRPGSQ</sequence>
<dbReference type="InterPro" id="IPR019181">
    <property type="entry name" value="LSM12_ABD"/>
</dbReference>
<reference evidence="2 4" key="1">
    <citation type="journal article" date="2008" name="Science">
        <title>The Physcomitrella genome reveals evolutionary insights into the conquest of land by plants.</title>
        <authorList>
            <person name="Rensing S."/>
            <person name="Lang D."/>
            <person name="Zimmer A."/>
            <person name="Terry A."/>
            <person name="Salamov A."/>
            <person name="Shapiro H."/>
            <person name="Nishiyama T."/>
            <person name="Perroud P.-F."/>
            <person name="Lindquist E."/>
            <person name="Kamisugi Y."/>
            <person name="Tanahashi T."/>
            <person name="Sakakibara K."/>
            <person name="Fujita T."/>
            <person name="Oishi K."/>
            <person name="Shin-I T."/>
            <person name="Kuroki Y."/>
            <person name="Toyoda A."/>
            <person name="Suzuki Y."/>
            <person name="Hashimoto A."/>
            <person name="Yamaguchi K."/>
            <person name="Sugano A."/>
            <person name="Kohara Y."/>
            <person name="Fujiyama A."/>
            <person name="Anterola A."/>
            <person name="Aoki S."/>
            <person name="Ashton N."/>
            <person name="Barbazuk W.B."/>
            <person name="Barker E."/>
            <person name="Bennetzen J."/>
            <person name="Bezanilla M."/>
            <person name="Blankenship R."/>
            <person name="Cho S.H."/>
            <person name="Dutcher S."/>
            <person name="Estelle M."/>
            <person name="Fawcett J.A."/>
            <person name="Gundlach H."/>
            <person name="Hanada K."/>
            <person name="Heyl A."/>
            <person name="Hicks K.A."/>
            <person name="Hugh J."/>
            <person name="Lohr M."/>
            <person name="Mayer K."/>
            <person name="Melkozernov A."/>
            <person name="Murata T."/>
            <person name="Nelson D."/>
            <person name="Pils B."/>
            <person name="Prigge M."/>
            <person name="Reiss B."/>
            <person name="Renner T."/>
            <person name="Rombauts S."/>
            <person name="Rushton P."/>
            <person name="Sanderfoot A."/>
            <person name="Schween G."/>
            <person name="Shiu S.-H."/>
            <person name="Stueber K."/>
            <person name="Theodoulou F.L."/>
            <person name="Tu H."/>
            <person name="Van de Peer Y."/>
            <person name="Verrier P.J."/>
            <person name="Waters E."/>
            <person name="Wood A."/>
            <person name="Yang L."/>
            <person name="Cove D."/>
            <person name="Cuming A."/>
            <person name="Hasebe M."/>
            <person name="Lucas S."/>
            <person name="Mishler D.B."/>
            <person name="Reski R."/>
            <person name="Grigoriev I."/>
            <person name="Quatrano R.S."/>
            <person name="Boore J.L."/>
        </authorList>
    </citation>
    <scope>NUCLEOTIDE SEQUENCE [LARGE SCALE GENOMIC DNA]</scope>
    <source>
        <strain evidence="3 4">cv. Gransden 2004</strain>
    </source>
</reference>